<evidence type="ECO:0000256" key="1">
    <source>
        <dbReference type="ARBA" id="ARBA00001936"/>
    </source>
</evidence>
<dbReference type="Pfam" id="PF00535">
    <property type="entry name" value="Glycos_transf_2"/>
    <property type="match status" value="1"/>
</dbReference>
<dbReference type="WBParaSite" id="jg15534.1">
    <property type="protein sequence ID" value="jg15534.1"/>
    <property type="gene ID" value="jg15534"/>
</dbReference>
<dbReference type="Proteomes" id="UP000887574">
    <property type="component" value="Unplaced"/>
</dbReference>
<keyword evidence="13 14" id="KW-0464">Manganese</keyword>
<dbReference type="InterPro" id="IPR035992">
    <property type="entry name" value="Ricin_B-like_lectins"/>
</dbReference>
<dbReference type="EC" id="2.4.1.-" evidence="14"/>
<proteinExistence type="inferred from homology"/>
<comment type="pathway">
    <text evidence="3 14">Protein modification; protein glycosylation.</text>
</comment>
<dbReference type="InterPro" id="IPR029044">
    <property type="entry name" value="Nucleotide-diphossugar_trans"/>
</dbReference>
<feature type="domain" description="Ricin B lectin" evidence="15">
    <location>
        <begin position="333"/>
        <end position="462"/>
    </location>
</feature>
<dbReference type="SUPFAM" id="SSF50370">
    <property type="entry name" value="Ricin B-like lectins"/>
    <property type="match status" value="1"/>
</dbReference>
<dbReference type="GO" id="GO:0004653">
    <property type="term" value="F:polypeptide N-acetylgalactosaminyltransferase activity"/>
    <property type="evidence" value="ECO:0007669"/>
    <property type="project" value="TreeGrafter"/>
</dbReference>
<evidence type="ECO:0000259" key="15">
    <source>
        <dbReference type="SMART" id="SM00458"/>
    </source>
</evidence>
<evidence type="ECO:0000256" key="11">
    <source>
        <dbReference type="ARBA" id="ARBA00023157"/>
    </source>
</evidence>
<dbReference type="Gene3D" id="3.90.550.10">
    <property type="entry name" value="Spore Coat Polysaccharide Biosynthesis Protein SpsA, Chain A"/>
    <property type="match status" value="1"/>
</dbReference>
<evidence type="ECO:0000256" key="6">
    <source>
        <dbReference type="ARBA" id="ARBA00022734"/>
    </source>
</evidence>
<accession>A0A915D593</accession>
<dbReference type="CDD" id="cd02510">
    <property type="entry name" value="pp-GalNAc-T"/>
    <property type="match status" value="1"/>
</dbReference>
<evidence type="ECO:0000256" key="5">
    <source>
        <dbReference type="ARBA" id="ARBA00022692"/>
    </source>
</evidence>
<dbReference type="Gene3D" id="2.80.10.50">
    <property type="match status" value="1"/>
</dbReference>
<keyword evidence="5" id="KW-0812">Transmembrane</keyword>
<dbReference type="GO" id="GO:0006493">
    <property type="term" value="P:protein O-linked glycosylation"/>
    <property type="evidence" value="ECO:0007669"/>
    <property type="project" value="TreeGrafter"/>
</dbReference>
<keyword evidence="14" id="KW-0328">Glycosyltransferase</keyword>
<dbReference type="AlphaFoldDB" id="A0A915D593"/>
<comment type="cofactor">
    <cofactor evidence="1 14">
        <name>Mn(2+)</name>
        <dbReference type="ChEBI" id="CHEBI:29035"/>
    </cofactor>
</comment>
<comment type="subcellular location">
    <subcellularLocation>
        <location evidence="2 14">Golgi apparatus membrane</location>
        <topology evidence="2 14">Single-pass type II membrane protein</topology>
    </subcellularLocation>
</comment>
<evidence type="ECO:0000256" key="8">
    <source>
        <dbReference type="ARBA" id="ARBA00022989"/>
    </source>
</evidence>
<organism evidence="16 17">
    <name type="scientific">Ditylenchus dipsaci</name>
    <dbReference type="NCBI Taxonomy" id="166011"/>
    <lineage>
        <taxon>Eukaryota</taxon>
        <taxon>Metazoa</taxon>
        <taxon>Ecdysozoa</taxon>
        <taxon>Nematoda</taxon>
        <taxon>Chromadorea</taxon>
        <taxon>Rhabditida</taxon>
        <taxon>Tylenchina</taxon>
        <taxon>Tylenchomorpha</taxon>
        <taxon>Sphaerularioidea</taxon>
        <taxon>Anguinidae</taxon>
        <taxon>Anguininae</taxon>
        <taxon>Ditylenchus</taxon>
    </lineage>
</organism>
<evidence type="ECO:0000256" key="10">
    <source>
        <dbReference type="ARBA" id="ARBA00023136"/>
    </source>
</evidence>
<keyword evidence="10" id="KW-0472">Membrane</keyword>
<dbReference type="PROSITE" id="PS50231">
    <property type="entry name" value="RICIN_B_LECTIN"/>
    <property type="match status" value="1"/>
</dbReference>
<dbReference type="PANTHER" id="PTHR11675:SF43">
    <property type="entry name" value="POLYPEPTIDE N-ACETYLGALACTOSAMINYLTRANSFERASE 1"/>
    <property type="match status" value="1"/>
</dbReference>
<dbReference type="SUPFAM" id="SSF53448">
    <property type="entry name" value="Nucleotide-diphospho-sugar transferases"/>
    <property type="match status" value="1"/>
</dbReference>
<evidence type="ECO:0000256" key="7">
    <source>
        <dbReference type="ARBA" id="ARBA00022968"/>
    </source>
</evidence>
<keyword evidence="7" id="KW-0735">Signal-anchor</keyword>
<dbReference type="SMART" id="SM00458">
    <property type="entry name" value="RICIN"/>
    <property type="match status" value="1"/>
</dbReference>
<keyword evidence="8" id="KW-1133">Transmembrane helix</keyword>
<keyword evidence="9 14" id="KW-0333">Golgi apparatus</keyword>
<dbReference type="GO" id="GO:0000139">
    <property type="term" value="C:Golgi membrane"/>
    <property type="evidence" value="ECO:0007669"/>
    <property type="project" value="UniProtKB-SubCell"/>
</dbReference>
<dbReference type="GO" id="GO:0030246">
    <property type="term" value="F:carbohydrate binding"/>
    <property type="evidence" value="ECO:0007669"/>
    <property type="project" value="UniProtKB-KW"/>
</dbReference>
<evidence type="ECO:0000256" key="14">
    <source>
        <dbReference type="RuleBase" id="RU361242"/>
    </source>
</evidence>
<keyword evidence="16" id="KW-1185">Reference proteome</keyword>
<dbReference type="InterPro" id="IPR001173">
    <property type="entry name" value="Glyco_trans_2-like"/>
</dbReference>
<dbReference type="Pfam" id="PF00652">
    <property type="entry name" value="Ricin_B_lectin"/>
    <property type="match status" value="1"/>
</dbReference>
<protein>
    <recommendedName>
        <fullName evidence="14">Polypeptide N-acetylgalactosaminyltransferase</fullName>
        <ecNumber evidence="14">2.4.1.-</ecNumber>
    </recommendedName>
    <alternativeName>
        <fullName evidence="14">Protein-UDP acetylgalactosaminyltransferase</fullName>
    </alternativeName>
</protein>
<evidence type="ECO:0000256" key="4">
    <source>
        <dbReference type="ARBA" id="ARBA00005680"/>
    </source>
</evidence>
<evidence type="ECO:0000256" key="12">
    <source>
        <dbReference type="ARBA" id="ARBA00023180"/>
    </source>
</evidence>
<keyword evidence="6 14" id="KW-0430">Lectin</keyword>
<evidence type="ECO:0000256" key="3">
    <source>
        <dbReference type="ARBA" id="ARBA00004922"/>
    </source>
</evidence>
<reference evidence="17" key="1">
    <citation type="submission" date="2022-11" db="UniProtKB">
        <authorList>
            <consortium name="WormBaseParasite"/>
        </authorList>
    </citation>
    <scope>IDENTIFICATION</scope>
</reference>
<keyword evidence="12" id="KW-0325">Glycoprotein</keyword>
<dbReference type="InterPro" id="IPR000772">
    <property type="entry name" value="Ricin_B_lectin"/>
</dbReference>
<evidence type="ECO:0000256" key="9">
    <source>
        <dbReference type="ARBA" id="ARBA00023034"/>
    </source>
</evidence>
<evidence type="ECO:0000256" key="13">
    <source>
        <dbReference type="ARBA" id="ARBA00023211"/>
    </source>
</evidence>
<sequence>MVHECGCQVATRFRWTEACPTKEWMSASPSTTPLLIAQSFGGDHIYRRSLEVVLLDDFSQRKELKEKLDTYIERFQGKVRLVRKKERQGLIRAKLAGAMEAKGEVVVFLDSHCEANHGWLEPMLARISQKRSAIVCPSIDFISANNLAYSAGEHINSVGGFWWSLHFRWDPIPAKFLASRKSPAEPIPSPTMAGGLLAANRQYFLEVGGYDPGMDIWGGENLEISFRVWMCGGSIEFIPCSHVGHIFRSGHPYNMTGPGGNKDVHGTNSKRLAEVWMDDYKRLYYLHRNDLRHKDVGNLTARHELRKQLNCKSFKWYLDNVIPDKFIPDENVLGYGAFRNPETGLCLDTLQKDENSNFNLGVFGCQGGGSSAQVFSLTKSNQFRREINCLNVEWPNRRDPKSAVATLKECSKNAQTWKLGEDGLMKNEATGLCMDVASAKNSDNLPMKECDSGSVTQKWEFVYGSS</sequence>
<keyword evidence="11 14" id="KW-1015">Disulfide bond</keyword>
<comment type="similarity">
    <text evidence="4 14">Belongs to the glycosyltransferase 2 family. GalNAc-T subfamily.</text>
</comment>
<dbReference type="InterPro" id="IPR045885">
    <property type="entry name" value="GalNAc-T"/>
</dbReference>
<keyword evidence="14" id="KW-0808">Transferase</keyword>
<evidence type="ECO:0000256" key="2">
    <source>
        <dbReference type="ARBA" id="ARBA00004323"/>
    </source>
</evidence>
<dbReference type="PANTHER" id="PTHR11675">
    <property type="entry name" value="N-ACETYLGALACTOSAMINYLTRANSFERASE"/>
    <property type="match status" value="1"/>
</dbReference>
<evidence type="ECO:0000313" key="17">
    <source>
        <dbReference type="WBParaSite" id="jg15534.1"/>
    </source>
</evidence>
<evidence type="ECO:0000313" key="16">
    <source>
        <dbReference type="Proteomes" id="UP000887574"/>
    </source>
</evidence>
<name>A0A915D593_9BILA</name>